<name>Q9M1N9_ARATH</name>
<reference evidence="2" key="2">
    <citation type="submission" date="2000-02" db="EMBL/GenBank/DDBJ databases">
        <authorList>
            <person name="Jordan N."/>
            <person name="Bangert S."/>
            <person name="Wiedelmann R."/>
            <person name="Voss H."/>
            <person name="Unseld M."/>
            <person name="Mewes H.W."/>
            <person name="Lemcke K."/>
            <person name="Mayer K.F.X."/>
            <person name="Quetier F."/>
            <person name="Salanoubat M."/>
        </authorList>
    </citation>
    <scope>NUCLEOTIDE SEQUENCE</scope>
</reference>
<dbReference type="PANTHER" id="PTHR33116:SF80">
    <property type="entry name" value="REVERSE TRANSCRIPTASE ZINC-BINDING DOMAIN-CONTAINING PROTEIN"/>
    <property type="match status" value="1"/>
</dbReference>
<dbReference type="ExpressionAtlas" id="Q9M1N9">
    <property type="expression patterns" value="baseline and differential"/>
</dbReference>
<protein>
    <submittedName>
        <fullName evidence="2">Uncharacterized protein T18B22.50</fullName>
    </submittedName>
</protein>
<dbReference type="EMBL" id="AL138652">
    <property type="protein sequence ID" value="CAB72467.1"/>
    <property type="molecule type" value="Genomic_DNA"/>
</dbReference>
<accession>Q9M1N9</accession>
<organism evidence="2">
    <name type="scientific">Arabidopsis thaliana</name>
    <name type="common">Mouse-ear cress</name>
    <dbReference type="NCBI Taxonomy" id="3702"/>
    <lineage>
        <taxon>Eukaryota</taxon>
        <taxon>Viridiplantae</taxon>
        <taxon>Streptophyta</taxon>
        <taxon>Embryophyta</taxon>
        <taxon>Tracheophyta</taxon>
        <taxon>Spermatophyta</taxon>
        <taxon>Magnoliopsida</taxon>
        <taxon>eudicotyledons</taxon>
        <taxon>Gunneridae</taxon>
        <taxon>Pentapetalae</taxon>
        <taxon>rosids</taxon>
        <taxon>malvids</taxon>
        <taxon>Brassicales</taxon>
        <taxon>Brassicaceae</taxon>
        <taxon>Camelineae</taxon>
        <taxon>Arabidopsis</taxon>
    </lineage>
</organism>
<dbReference type="Pfam" id="PF00078">
    <property type="entry name" value="RVT_1"/>
    <property type="match status" value="1"/>
</dbReference>
<proteinExistence type="predicted"/>
<gene>
    <name evidence="2" type="primary">T18B22.50</name>
</gene>
<dbReference type="PIR" id="T47440">
    <property type="entry name" value="T47440"/>
</dbReference>
<dbReference type="AlphaFoldDB" id="Q9M1N9"/>
<dbReference type="Pfam" id="PF13966">
    <property type="entry name" value="zf-RVT"/>
    <property type="match status" value="1"/>
</dbReference>
<feature type="domain" description="Reverse transcriptase" evidence="1">
    <location>
        <begin position="51"/>
        <end position="329"/>
    </location>
</feature>
<evidence type="ECO:0000313" key="2">
    <source>
        <dbReference type="EMBL" id="CAB72467.1"/>
    </source>
</evidence>
<sequence>MLTRVVSAEEIKKVLFSMPNDKSPGPDGFTSEFFKESWEILGPEFILAIQSFFALGFLPKGVNSTILALIPKKLESKEMKDYRPISCCNVMYKVISKILANRLKLLLPQFIAGNQSSFVKDRLLIENVLLATDLVKDYHKDSISERCAIKIDISKASDSVQWSFLINTLTAMHFPEMFIHWIRLCITTPSFSVQVNGELAGFFQSSRGLRQGCALSPYLFVICMDVLSKLLDKVVGIGRIGYHPHCKRMGLTHLSFADDLMILTDGQCRSIEGIIEVFDLFSKWSGLKISMEKSTIFSAGLSSTSRAQLHTHFPFEVGELPIRYLGLPLVTKRLSSVDYAPLIEQIRKRIGSWSSRFLSFAGRFNLISSIIWSSCNFWLSAFQLPRACIQEIEKLCSSFLWSGTNLNSKKAKISWNQVCKPKSEGGLGLRSLKEANDVCCLKLVWRIISHGDSLWVKWVEHNLLKREIFWIVKENANLGSWIWKKILKYRGVAKRFCKAEVGNGESTSFWFDDWSLLGRLIDVAGIRGTIDMGISRTMSVADAWTSRRRRHHRQEILNTIEEVLSTQHQKRTQQQQQGRVLWKGKNDIYKDKFSTKNTWNYLRTTSNEVAWHKGVWFPHATPKYSFCLWLAAHDRLATGARMIKWNRGETGDCTFCRQGIETRDHLFFMQLHIGSLDSSCQRRLQHKPLKQLVPNHHLCYAAQALSNRELPHQIHPSSHCIHHLEGEKQKQTWRNTEYCRPINSMDRHTSQESNHHNSKAKG</sequence>
<dbReference type="InterPro" id="IPR026960">
    <property type="entry name" value="RVT-Znf"/>
</dbReference>
<dbReference type="InterPro" id="IPR043502">
    <property type="entry name" value="DNA/RNA_pol_sf"/>
</dbReference>
<dbReference type="SUPFAM" id="SSF56672">
    <property type="entry name" value="DNA/RNA polymerases"/>
    <property type="match status" value="1"/>
</dbReference>
<dbReference type="PROSITE" id="PS50878">
    <property type="entry name" value="RT_POL"/>
    <property type="match status" value="1"/>
</dbReference>
<dbReference type="InterPro" id="IPR000477">
    <property type="entry name" value="RT_dom"/>
</dbReference>
<reference evidence="2" key="3">
    <citation type="submission" date="2000-02" db="EMBL/GenBank/DDBJ databases">
        <authorList>
            <person name="EU Arabidopsis sequencing project"/>
        </authorList>
    </citation>
    <scope>NUCLEOTIDE SEQUENCE</scope>
</reference>
<dbReference type="CDD" id="cd01650">
    <property type="entry name" value="RT_nLTR_like"/>
    <property type="match status" value="1"/>
</dbReference>
<evidence type="ECO:0000259" key="1">
    <source>
        <dbReference type="PROSITE" id="PS50878"/>
    </source>
</evidence>
<dbReference type="PANTHER" id="PTHR33116">
    <property type="entry name" value="REVERSE TRANSCRIPTASE ZINC-BINDING DOMAIN-CONTAINING PROTEIN-RELATED-RELATED"/>
    <property type="match status" value="1"/>
</dbReference>
<reference key="1">
    <citation type="journal article" date="2000" name="Nature">
        <title>Sequence and analysis of chromosome 3 of the plant Arabidopsis thaliana.</title>
        <authorList>
            <consortium name="European Union Chromosome 3 Arabidopsis Sequencing Consortium"/>
            <consortium name="Institute for Genomic Research"/>
            <consortium name="Kazusa DNA Research Institute"/>
            <person name="Salanoubat M."/>
            <person name="Lemcke K."/>
            <person name="Rieger M."/>
            <person name="Ansorge W."/>
            <person name="Unseld M."/>
            <person name="Fartmann B."/>
            <person name="Valle G."/>
            <person name="Blocker H."/>
            <person name="Perez-Alonso M."/>
            <person name="Obermaier B."/>
            <person name="Delseny M."/>
            <person name="Boutry M."/>
            <person name="Grivell L.A."/>
            <person name="Mache R."/>
            <person name="Puigdomenech P."/>
            <person name="De Simone V."/>
            <person name="Choisne N."/>
            <person name="Artiguenave F."/>
            <person name="Robert C."/>
            <person name="Brottier P."/>
            <person name="Wincker P."/>
            <person name="Cattolico L."/>
            <person name="Weissenbach J."/>
            <person name="Saurin W."/>
            <person name="Quetier F."/>
            <person name="Schafer M."/>
            <person name="Muller-Auer S."/>
            <person name="Gabel C."/>
            <person name="Fuchs M."/>
            <person name="Benes V."/>
            <person name="Wurmbach E."/>
            <person name="Drzonek H."/>
            <person name="Erfle H."/>
            <person name="Jordan N."/>
            <person name="Bangert S."/>
            <person name="Wiedelmann R."/>
            <person name="Kranz H."/>
            <person name="Voss H."/>
            <person name="Holland R."/>
            <person name="Brandt P."/>
            <person name="Nyakatura G."/>
            <person name="Vezzi A."/>
            <person name="D'Angelo M."/>
            <person name="Pallavicini A."/>
            <person name="Toppo S."/>
            <person name="Simionati B."/>
            <person name="Conrad A."/>
            <person name="Hornischer K."/>
            <person name="Kauer G."/>
            <person name="Lohnert T.H."/>
            <person name="Nordsiek G."/>
            <person name="Reichelt J."/>
            <person name="Scharfe M."/>
            <person name="Schon O."/>
            <person name="Bargues M."/>
            <person name="Terol J."/>
            <person name="Climent J."/>
            <person name="Navarro P."/>
            <person name="Collado C."/>
            <person name="Perez-Perez A."/>
            <person name="Ottenwalder B."/>
            <person name="Duchemin D."/>
            <person name="Cooke R."/>
            <person name="Laudie M."/>
            <person name="Berger-Llauro C."/>
            <person name="Purnelle B."/>
            <person name="Masuy D."/>
            <person name="de Haan M."/>
            <person name="Maarse A.C."/>
            <person name="Alcaraz J.P."/>
            <person name="Cottet A."/>
            <person name="Casacuberta E."/>
            <person name="Monfort A."/>
            <person name="Argiriou A."/>
            <person name="flores M."/>
            <person name="Liguori R."/>
            <person name="Vitale D."/>
            <person name="Mannhaupt G."/>
            <person name="Haase D."/>
            <person name="Schoof H."/>
            <person name="Rudd S."/>
            <person name="Zaccaria P."/>
            <person name="Mewes H.W."/>
            <person name="Mayer K.F."/>
            <person name="Kaul S."/>
            <person name="Town C.D."/>
            <person name="Koo H.L."/>
            <person name="Tallon L.J."/>
            <person name="Jenkins J."/>
            <person name="Rooney T."/>
            <person name="Rizzo M."/>
            <person name="Walts A."/>
            <person name="Utterback T."/>
            <person name="Fujii C.Y."/>
            <person name="Shea T.P."/>
            <person name="Creasy T.H."/>
            <person name="Haas B."/>
            <person name="Maiti R."/>
            <person name="Wu D."/>
            <person name="Peterson J."/>
            <person name="Van Aken S."/>
            <person name="Pai G."/>
            <person name="Militscher J."/>
            <person name="Sellers P."/>
            <person name="Gill J.E."/>
            <person name="Feldblyum T.V."/>
            <person name="Preuss D."/>
            <person name="Lin X."/>
            <person name="Nierman W.C."/>
            <person name="Salzberg S.L."/>
            <person name="White O."/>
            <person name="Venter J.C."/>
            <person name="Fraser C.M."/>
            <person name="Kaneko T."/>
            <person name="Nakamura Y."/>
            <person name="Sato S."/>
            <person name="Kato T."/>
            <person name="Asamizu E."/>
            <person name="Sasamoto S."/>
            <person name="Kimura T."/>
            <person name="Idesawa K."/>
            <person name="Kawashima K."/>
            <person name="Kishida Y."/>
            <person name="Kiyokawa C."/>
            <person name="Kohara M."/>
            <person name="Matsumoto M."/>
            <person name="Matsuno A."/>
            <person name="Muraki A."/>
            <person name="Nakayama S."/>
            <person name="Nakazaki N."/>
            <person name="Shinpo S."/>
            <person name="Takeuchi C."/>
            <person name="Wada T."/>
            <person name="Watanabe A."/>
            <person name="Yamada M."/>
            <person name="Yasuda M."/>
            <person name="Tabata S."/>
        </authorList>
    </citation>
    <scope>NUCLEOTIDE SEQUENCE [LARGE SCALE GENOMIC DNA]</scope>
    <source>
        <strain>cv. Columbia</strain>
    </source>
</reference>